<reference evidence="2 3" key="2">
    <citation type="journal article" date="2012" name="Int. J. Syst. Evol. Microbiol.">
        <title>Magnetococcus marinus gen. nov., sp. nov., a marine, magnetotactic bacterium that represents a novel lineage (Magnetococcaceae fam. nov.; Magnetococcales ord. nov.) at the base of the Alphaproteobacteria.</title>
        <authorList>
            <person name="Bazylinski D.A."/>
            <person name="Williams T.J."/>
            <person name="Lefevre C.T."/>
            <person name="Berg R.J."/>
            <person name="Zhang C.L."/>
            <person name="Bowser S.S."/>
            <person name="Dean A.J."/>
            <person name="Beveridge T.J."/>
        </authorList>
    </citation>
    <scope>NUCLEOTIDE SEQUENCE [LARGE SCALE GENOMIC DNA]</scope>
    <source>
        <strain evidence="3">ATCC BAA-1437 / JCM 17883 / MC-1</strain>
    </source>
</reference>
<dbReference type="SUPFAM" id="SSF53448">
    <property type="entry name" value="Nucleotide-diphospho-sugar transferases"/>
    <property type="match status" value="1"/>
</dbReference>
<dbReference type="KEGG" id="mgm:Mmc1_0769"/>
<evidence type="ECO:0000313" key="3">
    <source>
        <dbReference type="Proteomes" id="UP000002586"/>
    </source>
</evidence>
<dbReference type="STRING" id="156889.Mmc1_0769"/>
<protein>
    <submittedName>
        <fullName evidence="2">Glycosyl transferase, family 2</fullName>
    </submittedName>
</protein>
<dbReference type="PANTHER" id="PTHR22916:SF3">
    <property type="entry name" value="UDP-GLCNAC:BETAGAL BETA-1,3-N-ACETYLGLUCOSAMINYLTRANSFERASE-LIKE PROTEIN 1"/>
    <property type="match status" value="1"/>
</dbReference>
<name>A0L5P7_MAGMM</name>
<gene>
    <name evidence="2" type="ordered locus">Mmc1_0769</name>
</gene>
<dbReference type="Pfam" id="PF00535">
    <property type="entry name" value="Glycos_transf_2"/>
    <property type="match status" value="1"/>
</dbReference>
<dbReference type="eggNOG" id="COG1216">
    <property type="taxonomic scope" value="Bacteria"/>
</dbReference>
<sequence>MNHEPAPTVSVLMTAYNRELYIAQAIESVLASTLQDFELIVVDDGSTDQTVTIAQGYAARDKRVKLFINAENLGDYANRNRAAALAGGRYIKYLDSDDYLYPFGLQGMVAMMEAHPQAALGLSRVQYAQRPMPVLLSPAAAYEDAFFREDDYLFGRAPGAVIIRRDVFMQLGGFSGKRQVGDHEMWLLMAREHAVLALPPVFYWSRTHPQQEQAYDAEHEKGIMHYELQQAALNHPRCPLSKKRRLEALQRLRDNQVKVLVYLLLKRRWTRFRAWKKGFKLSWSELVRWIGKRGFGA</sequence>
<evidence type="ECO:0000259" key="1">
    <source>
        <dbReference type="Pfam" id="PF00535"/>
    </source>
</evidence>
<dbReference type="RefSeq" id="WP_011712450.1">
    <property type="nucleotide sequence ID" value="NC_008576.1"/>
</dbReference>
<dbReference type="OrthoDB" id="7816590at2"/>
<reference evidence="3" key="1">
    <citation type="journal article" date="2009" name="Appl. Environ. Microbiol.">
        <title>Complete genome sequence of the chemolithoautotrophic marine magnetotactic coccus strain MC-1.</title>
        <authorList>
            <person name="Schubbe S."/>
            <person name="Williams T.J."/>
            <person name="Xie G."/>
            <person name="Kiss H.E."/>
            <person name="Brettin T.S."/>
            <person name="Martinez D."/>
            <person name="Ross C.A."/>
            <person name="Schuler D."/>
            <person name="Cox B.L."/>
            <person name="Nealson K.H."/>
            <person name="Bazylinski D.A."/>
        </authorList>
    </citation>
    <scope>NUCLEOTIDE SEQUENCE [LARGE SCALE GENOMIC DNA]</scope>
    <source>
        <strain evidence="3">ATCC BAA-1437 / JCM 17883 / MC-1</strain>
    </source>
</reference>
<organism evidence="2 3">
    <name type="scientific">Magnetococcus marinus (strain ATCC BAA-1437 / JCM 17883 / MC-1)</name>
    <dbReference type="NCBI Taxonomy" id="156889"/>
    <lineage>
        <taxon>Bacteria</taxon>
        <taxon>Pseudomonadati</taxon>
        <taxon>Pseudomonadota</taxon>
        <taxon>Magnetococcia</taxon>
        <taxon>Magnetococcales</taxon>
        <taxon>Magnetococcaceae</taxon>
        <taxon>Magnetococcus</taxon>
    </lineage>
</organism>
<dbReference type="GO" id="GO:0016758">
    <property type="term" value="F:hexosyltransferase activity"/>
    <property type="evidence" value="ECO:0007669"/>
    <property type="project" value="UniProtKB-ARBA"/>
</dbReference>
<dbReference type="EMBL" id="CP000471">
    <property type="protein sequence ID" value="ABK43290.1"/>
    <property type="molecule type" value="Genomic_DNA"/>
</dbReference>
<dbReference type="PANTHER" id="PTHR22916">
    <property type="entry name" value="GLYCOSYLTRANSFERASE"/>
    <property type="match status" value="1"/>
</dbReference>
<feature type="domain" description="Glycosyltransferase 2-like" evidence="1">
    <location>
        <begin position="10"/>
        <end position="171"/>
    </location>
</feature>
<dbReference type="Proteomes" id="UP000002586">
    <property type="component" value="Chromosome"/>
</dbReference>
<dbReference type="AlphaFoldDB" id="A0L5P7"/>
<dbReference type="Gene3D" id="3.90.550.10">
    <property type="entry name" value="Spore Coat Polysaccharide Biosynthesis Protein SpsA, Chain A"/>
    <property type="match status" value="1"/>
</dbReference>
<keyword evidence="2" id="KW-0808">Transferase</keyword>
<dbReference type="CAZy" id="GT2">
    <property type="family name" value="Glycosyltransferase Family 2"/>
</dbReference>
<proteinExistence type="predicted"/>
<dbReference type="HOGENOM" id="CLU_025996_0_0_5"/>
<dbReference type="CDD" id="cd00761">
    <property type="entry name" value="Glyco_tranf_GTA_type"/>
    <property type="match status" value="1"/>
</dbReference>
<accession>A0L5P7</accession>
<dbReference type="InterPro" id="IPR001173">
    <property type="entry name" value="Glyco_trans_2-like"/>
</dbReference>
<keyword evidence="3" id="KW-1185">Reference proteome</keyword>
<evidence type="ECO:0000313" key="2">
    <source>
        <dbReference type="EMBL" id="ABK43290.1"/>
    </source>
</evidence>
<dbReference type="InterPro" id="IPR029044">
    <property type="entry name" value="Nucleotide-diphossugar_trans"/>
</dbReference>